<evidence type="ECO:0000313" key="4">
    <source>
        <dbReference type="EMBL" id="TYK16948.1"/>
    </source>
</evidence>
<gene>
    <name evidence="4" type="ORF">E5676_scaffold130G00850</name>
    <name evidence="3" type="ORF">E6C27_scaffold46G003950</name>
</gene>
<dbReference type="EMBL" id="SSTE01014815">
    <property type="protein sequence ID" value="KAA0044640.1"/>
    <property type="molecule type" value="Genomic_DNA"/>
</dbReference>
<feature type="region of interest" description="Disordered" evidence="1">
    <location>
        <begin position="46"/>
        <end position="86"/>
    </location>
</feature>
<dbReference type="Proteomes" id="UP000321393">
    <property type="component" value="Unassembled WGS sequence"/>
</dbReference>
<evidence type="ECO:0000256" key="2">
    <source>
        <dbReference type="SAM" id="SignalP"/>
    </source>
</evidence>
<proteinExistence type="predicted"/>
<comment type="caution">
    <text evidence="4">The sequence shown here is derived from an EMBL/GenBank/DDBJ whole genome shotgun (WGS) entry which is preliminary data.</text>
</comment>
<name>A0A5D3D0C9_CUCMM</name>
<accession>A0A5D3D0C9</accession>
<dbReference type="Proteomes" id="UP000321947">
    <property type="component" value="Unassembled WGS sequence"/>
</dbReference>
<evidence type="ECO:0000313" key="6">
    <source>
        <dbReference type="Proteomes" id="UP000321947"/>
    </source>
</evidence>
<feature type="compositionally biased region" description="Low complexity" evidence="1">
    <location>
        <begin position="60"/>
        <end position="70"/>
    </location>
</feature>
<keyword evidence="2" id="KW-0732">Signal</keyword>
<organism evidence="4 6">
    <name type="scientific">Cucumis melo var. makuwa</name>
    <name type="common">Oriental melon</name>
    <dbReference type="NCBI Taxonomy" id="1194695"/>
    <lineage>
        <taxon>Eukaryota</taxon>
        <taxon>Viridiplantae</taxon>
        <taxon>Streptophyta</taxon>
        <taxon>Embryophyta</taxon>
        <taxon>Tracheophyta</taxon>
        <taxon>Spermatophyta</taxon>
        <taxon>Magnoliopsida</taxon>
        <taxon>eudicotyledons</taxon>
        <taxon>Gunneridae</taxon>
        <taxon>Pentapetalae</taxon>
        <taxon>rosids</taxon>
        <taxon>fabids</taxon>
        <taxon>Cucurbitales</taxon>
        <taxon>Cucurbitaceae</taxon>
        <taxon>Benincaseae</taxon>
        <taxon>Cucumis</taxon>
    </lineage>
</organism>
<evidence type="ECO:0000256" key="1">
    <source>
        <dbReference type="SAM" id="MobiDB-lite"/>
    </source>
</evidence>
<sequence>MASIIWKLFLIITLILASSNVHARISHSIYIHGMKSAEINNVNTIAQPPSTQNDEDGMKNNTATNNTIIAAPPPAKNEDGVWNGNF</sequence>
<dbReference type="EMBL" id="SSTD01008197">
    <property type="protein sequence ID" value="TYK16948.1"/>
    <property type="molecule type" value="Genomic_DNA"/>
</dbReference>
<protein>
    <submittedName>
        <fullName evidence="4">Uncharacterized protein</fullName>
    </submittedName>
</protein>
<feature type="signal peptide" evidence="2">
    <location>
        <begin position="1"/>
        <end position="23"/>
    </location>
</feature>
<evidence type="ECO:0000313" key="5">
    <source>
        <dbReference type="Proteomes" id="UP000321393"/>
    </source>
</evidence>
<evidence type="ECO:0000313" key="3">
    <source>
        <dbReference type="EMBL" id="KAA0044640.1"/>
    </source>
</evidence>
<feature type="chain" id="PRO_5042723190" evidence="2">
    <location>
        <begin position="24"/>
        <end position="86"/>
    </location>
</feature>
<dbReference type="AlphaFoldDB" id="A0A5D3D0C9"/>
<reference evidence="5 6" key="1">
    <citation type="submission" date="2019-08" db="EMBL/GenBank/DDBJ databases">
        <title>Draft genome sequences of two oriental melons (Cucumis melo L. var makuwa).</title>
        <authorList>
            <person name="Kwon S.-Y."/>
        </authorList>
    </citation>
    <scope>NUCLEOTIDE SEQUENCE [LARGE SCALE GENOMIC DNA]</scope>
    <source>
        <strain evidence="6">cv. Chang Bougi</strain>
        <strain evidence="5">cv. SW 3</strain>
        <tissue evidence="4">Leaf</tissue>
    </source>
</reference>